<gene>
    <name evidence="12" type="ORF">Amon01_000296700</name>
</gene>
<keyword evidence="5 10" id="KW-0812">Transmembrane</keyword>
<feature type="compositionally biased region" description="Low complexity" evidence="9">
    <location>
        <begin position="15"/>
        <end position="55"/>
    </location>
</feature>
<dbReference type="GO" id="GO:0005351">
    <property type="term" value="F:carbohydrate:proton symporter activity"/>
    <property type="evidence" value="ECO:0007669"/>
    <property type="project" value="TreeGrafter"/>
</dbReference>
<dbReference type="GO" id="GO:0005886">
    <property type="term" value="C:plasma membrane"/>
    <property type="evidence" value="ECO:0007669"/>
    <property type="project" value="TreeGrafter"/>
</dbReference>
<feature type="transmembrane region" description="Helical" evidence="10">
    <location>
        <begin position="192"/>
        <end position="216"/>
    </location>
</feature>
<dbReference type="AlphaFoldDB" id="A0A9W6YXE3"/>
<keyword evidence="4" id="KW-0762">Sugar transport</keyword>
<dbReference type="InterPro" id="IPR005829">
    <property type="entry name" value="Sugar_transporter_CS"/>
</dbReference>
<evidence type="ECO:0000256" key="2">
    <source>
        <dbReference type="ARBA" id="ARBA00010992"/>
    </source>
</evidence>
<feature type="transmembrane region" description="Helical" evidence="10">
    <location>
        <begin position="322"/>
        <end position="341"/>
    </location>
</feature>
<dbReference type="PANTHER" id="PTHR48022">
    <property type="entry name" value="PLASTIDIC GLUCOSE TRANSPORTER 4"/>
    <property type="match status" value="1"/>
</dbReference>
<protein>
    <submittedName>
        <fullName evidence="12">Unnamed protein product</fullName>
    </submittedName>
</protein>
<dbReference type="OrthoDB" id="5141738at2759"/>
<evidence type="ECO:0000256" key="3">
    <source>
        <dbReference type="ARBA" id="ARBA00022448"/>
    </source>
</evidence>
<dbReference type="PROSITE" id="PS00216">
    <property type="entry name" value="SUGAR_TRANSPORT_1"/>
    <property type="match status" value="1"/>
</dbReference>
<evidence type="ECO:0000256" key="9">
    <source>
        <dbReference type="SAM" id="MobiDB-lite"/>
    </source>
</evidence>
<feature type="transmembrane region" description="Helical" evidence="10">
    <location>
        <begin position="228"/>
        <end position="245"/>
    </location>
</feature>
<evidence type="ECO:0000256" key="8">
    <source>
        <dbReference type="RuleBase" id="RU003346"/>
    </source>
</evidence>
<dbReference type="PROSITE" id="PS00217">
    <property type="entry name" value="SUGAR_TRANSPORT_2"/>
    <property type="match status" value="1"/>
</dbReference>
<dbReference type="Gene3D" id="1.20.1250.20">
    <property type="entry name" value="MFS general substrate transporter like domains"/>
    <property type="match status" value="1"/>
</dbReference>
<dbReference type="InterPro" id="IPR003663">
    <property type="entry name" value="Sugar/inositol_transpt"/>
</dbReference>
<dbReference type="PRINTS" id="PR00171">
    <property type="entry name" value="SUGRTRNSPORT"/>
</dbReference>
<accession>A0A9W6YXE3</accession>
<feature type="compositionally biased region" description="Low complexity" evidence="9">
    <location>
        <begin position="78"/>
        <end position="90"/>
    </location>
</feature>
<keyword evidence="7 10" id="KW-0472">Membrane</keyword>
<evidence type="ECO:0000313" key="13">
    <source>
        <dbReference type="Proteomes" id="UP001165063"/>
    </source>
</evidence>
<comment type="similarity">
    <text evidence="2 8">Belongs to the major facilitator superfamily. Sugar transporter (TC 2.A.1.1) family.</text>
</comment>
<evidence type="ECO:0000313" key="12">
    <source>
        <dbReference type="EMBL" id="GMG24612.1"/>
    </source>
</evidence>
<dbReference type="EMBL" id="BSXU01001174">
    <property type="protein sequence ID" value="GMG24612.1"/>
    <property type="molecule type" value="Genomic_DNA"/>
</dbReference>
<dbReference type="SUPFAM" id="SSF103473">
    <property type="entry name" value="MFS general substrate transporter"/>
    <property type="match status" value="1"/>
</dbReference>
<feature type="transmembrane region" description="Helical" evidence="10">
    <location>
        <begin position="288"/>
        <end position="310"/>
    </location>
</feature>
<comment type="subcellular location">
    <subcellularLocation>
        <location evidence="1">Membrane</location>
        <topology evidence="1">Multi-pass membrane protein</topology>
    </subcellularLocation>
</comment>
<proteinExistence type="inferred from homology"/>
<feature type="region of interest" description="Disordered" evidence="9">
    <location>
        <begin position="1"/>
        <end position="136"/>
    </location>
</feature>
<dbReference type="GO" id="GO:0055056">
    <property type="term" value="F:D-glucose transmembrane transporter activity"/>
    <property type="evidence" value="ECO:0007669"/>
    <property type="project" value="UniProtKB-ARBA"/>
</dbReference>
<dbReference type="Proteomes" id="UP001165063">
    <property type="component" value="Unassembled WGS sequence"/>
</dbReference>
<evidence type="ECO:0000256" key="6">
    <source>
        <dbReference type="ARBA" id="ARBA00022989"/>
    </source>
</evidence>
<dbReference type="InterPro" id="IPR020846">
    <property type="entry name" value="MFS_dom"/>
</dbReference>
<evidence type="ECO:0000256" key="10">
    <source>
        <dbReference type="SAM" id="Phobius"/>
    </source>
</evidence>
<evidence type="ECO:0000256" key="5">
    <source>
        <dbReference type="ARBA" id="ARBA00022692"/>
    </source>
</evidence>
<evidence type="ECO:0000256" key="7">
    <source>
        <dbReference type="ARBA" id="ARBA00023136"/>
    </source>
</evidence>
<keyword evidence="6 10" id="KW-1133">Transmembrane helix</keyword>
<feature type="transmembrane region" description="Helical" evidence="10">
    <location>
        <begin position="147"/>
        <end position="172"/>
    </location>
</feature>
<dbReference type="InterPro" id="IPR036259">
    <property type="entry name" value="MFS_trans_sf"/>
</dbReference>
<evidence type="ECO:0000259" key="11">
    <source>
        <dbReference type="PROSITE" id="PS50850"/>
    </source>
</evidence>
<name>A0A9W6YXE3_AMBMO</name>
<dbReference type="InterPro" id="IPR005828">
    <property type="entry name" value="MFS_sugar_transport-like"/>
</dbReference>
<keyword evidence="3 8" id="KW-0813">Transport</keyword>
<dbReference type="Pfam" id="PF00083">
    <property type="entry name" value="Sugar_tr"/>
    <property type="match status" value="1"/>
</dbReference>
<reference evidence="12" key="1">
    <citation type="submission" date="2023-04" db="EMBL/GenBank/DDBJ databases">
        <title>Ambrosiozyma monospora NBRC 1965.</title>
        <authorList>
            <person name="Ichikawa N."/>
            <person name="Sato H."/>
            <person name="Tonouchi N."/>
        </authorList>
    </citation>
    <scope>NUCLEOTIDE SEQUENCE</scope>
    <source>
        <strain evidence="12">NBRC 1965</strain>
    </source>
</reference>
<dbReference type="PANTHER" id="PTHR48022:SF75">
    <property type="entry name" value="GALACTOSE TRANSPORTER-RELATED"/>
    <property type="match status" value="1"/>
</dbReference>
<dbReference type="PROSITE" id="PS50850">
    <property type="entry name" value="MFS"/>
    <property type="match status" value="1"/>
</dbReference>
<evidence type="ECO:0000256" key="1">
    <source>
        <dbReference type="ARBA" id="ARBA00004141"/>
    </source>
</evidence>
<evidence type="ECO:0000256" key="4">
    <source>
        <dbReference type="ARBA" id="ARBA00022597"/>
    </source>
</evidence>
<dbReference type="NCBIfam" id="TIGR00879">
    <property type="entry name" value="SP"/>
    <property type="match status" value="1"/>
</dbReference>
<sequence length="418" mass="45070">MNTSNNPTLGDSAYADNPTNSAANNNNNNDSYNANNNSQNAATNEPGMNANSSNGYGKGGYGASTGNTPSGKGPYAENDPNYNNQNNLNSNDRDPNSTGDARNGGNWDSRHSSSSGDLSVMSKEKGVNDNEFGTAPPVNEGGKNYTVCVLCGLIAFGGFVFGWDTGTISGFVNMPNFQSRFGKIHHDTGVPFIPTVRTGLIVAVFNIGCAIGGVTIGRTSDFVGRKKCLTLSMLVYIVGIVVQISSGKHKWYQYMIGRIISGLGVGSVSVVCPMFISETAPTKMRGALVSMYQLMITLGIFLGYCTTYGTYHHYSDTKQWRIPLGLCFLWALFLMGALTVLPESPRYLLQKGRVEEASSSFSKTNQVSTDSPLTRHQIGMMQASIEEERIASASAGVWDMFKMKNMMLYRLVLVCGFG</sequence>
<feature type="transmembrane region" description="Helical" evidence="10">
    <location>
        <begin position="251"/>
        <end position="276"/>
    </location>
</feature>
<feature type="domain" description="Major facilitator superfamily (MFS) profile" evidence="11">
    <location>
        <begin position="150"/>
        <end position="418"/>
    </location>
</feature>
<organism evidence="12 13">
    <name type="scientific">Ambrosiozyma monospora</name>
    <name type="common">Yeast</name>
    <name type="synonym">Endomycopsis monosporus</name>
    <dbReference type="NCBI Taxonomy" id="43982"/>
    <lineage>
        <taxon>Eukaryota</taxon>
        <taxon>Fungi</taxon>
        <taxon>Dikarya</taxon>
        <taxon>Ascomycota</taxon>
        <taxon>Saccharomycotina</taxon>
        <taxon>Pichiomycetes</taxon>
        <taxon>Pichiales</taxon>
        <taxon>Pichiaceae</taxon>
        <taxon>Ambrosiozyma</taxon>
    </lineage>
</organism>
<dbReference type="InterPro" id="IPR050360">
    <property type="entry name" value="MFS_Sugar_Transporters"/>
</dbReference>
<keyword evidence="13" id="KW-1185">Reference proteome</keyword>
<comment type="caution">
    <text evidence="12">The sequence shown here is derived from an EMBL/GenBank/DDBJ whole genome shotgun (WGS) entry which is preliminary data.</text>
</comment>